<accession>A0ABW5U7I6</accession>
<name>A0ABW5U7I6_9SPHI</name>
<sequence>MREFKKYLGIRNSASYIQRKELFIMTKQEIVSALELLYDVGIYHSELTSELRRTVWKLEQLNAVVITFKRDNWQNNKVTLRAKAK</sequence>
<reference evidence="2" key="1">
    <citation type="journal article" date="2019" name="Int. J. Syst. Evol. Microbiol.">
        <title>The Global Catalogue of Microorganisms (GCM) 10K type strain sequencing project: providing services to taxonomists for standard genome sequencing and annotation.</title>
        <authorList>
            <consortium name="The Broad Institute Genomics Platform"/>
            <consortium name="The Broad Institute Genome Sequencing Center for Infectious Disease"/>
            <person name="Wu L."/>
            <person name="Ma J."/>
        </authorList>
    </citation>
    <scope>NUCLEOTIDE SEQUENCE [LARGE SCALE GENOMIC DNA]</scope>
    <source>
        <strain evidence="2">KCTC 42247</strain>
    </source>
</reference>
<dbReference type="Proteomes" id="UP001597418">
    <property type="component" value="Unassembled WGS sequence"/>
</dbReference>
<comment type="caution">
    <text evidence="1">The sequence shown here is derived from an EMBL/GenBank/DDBJ whole genome shotgun (WGS) entry which is preliminary data.</text>
</comment>
<evidence type="ECO:0000313" key="2">
    <source>
        <dbReference type="Proteomes" id="UP001597418"/>
    </source>
</evidence>
<protein>
    <submittedName>
        <fullName evidence="1">Uncharacterized protein</fullName>
    </submittedName>
</protein>
<keyword evidence="2" id="KW-1185">Reference proteome</keyword>
<dbReference type="EMBL" id="JBHUMB010000003">
    <property type="protein sequence ID" value="MFD2741782.1"/>
    <property type="molecule type" value="Genomic_DNA"/>
</dbReference>
<dbReference type="RefSeq" id="WP_066758254.1">
    <property type="nucleotide sequence ID" value="NZ_JBHUMB010000003.1"/>
</dbReference>
<evidence type="ECO:0000313" key="1">
    <source>
        <dbReference type="EMBL" id="MFD2741782.1"/>
    </source>
</evidence>
<organism evidence="1 2">
    <name type="scientific">Sphingobacterium populi</name>
    <dbReference type="NCBI Taxonomy" id="1812824"/>
    <lineage>
        <taxon>Bacteria</taxon>
        <taxon>Pseudomonadati</taxon>
        <taxon>Bacteroidota</taxon>
        <taxon>Sphingobacteriia</taxon>
        <taxon>Sphingobacteriales</taxon>
        <taxon>Sphingobacteriaceae</taxon>
        <taxon>Sphingobacterium</taxon>
    </lineage>
</organism>
<proteinExistence type="predicted"/>
<gene>
    <name evidence="1" type="ORF">ACFSQ6_00070</name>
</gene>